<dbReference type="Gene3D" id="3.40.50.300">
    <property type="entry name" value="P-loop containing nucleotide triphosphate hydrolases"/>
    <property type="match status" value="2"/>
</dbReference>
<evidence type="ECO:0000256" key="6">
    <source>
        <dbReference type="ARBA" id="ARBA00023125"/>
    </source>
</evidence>
<dbReference type="InterPro" id="IPR014016">
    <property type="entry name" value="UvrD-like_ATP-bd"/>
</dbReference>
<dbReference type="PROSITE" id="PS51198">
    <property type="entry name" value="UVRD_HELICASE_ATP_BIND"/>
    <property type="match status" value="1"/>
</dbReference>
<dbReference type="PANTHER" id="PTHR11070:SF2">
    <property type="entry name" value="ATP-DEPENDENT DNA HELICASE SRS2"/>
    <property type="match status" value="1"/>
</dbReference>
<dbReference type="GO" id="GO:0033202">
    <property type="term" value="C:DNA helicase complex"/>
    <property type="evidence" value="ECO:0007669"/>
    <property type="project" value="TreeGrafter"/>
</dbReference>
<dbReference type="CDD" id="cd17932">
    <property type="entry name" value="DEXQc_UvrD"/>
    <property type="match status" value="1"/>
</dbReference>
<evidence type="ECO:0000256" key="5">
    <source>
        <dbReference type="ARBA" id="ARBA00022840"/>
    </source>
</evidence>
<dbReference type="PROSITE" id="PS51217">
    <property type="entry name" value="UVRD_HELICASE_CTER"/>
    <property type="match status" value="1"/>
</dbReference>
<feature type="domain" description="UvrD-like helicase C-terminal" evidence="12">
    <location>
        <begin position="181"/>
        <end position="448"/>
    </location>
</feature>
<keyword evidence="2" id="KW-0547">Nucleotide-binding</keyword>
<dbReference type="GO" id="GO:0005829">
    <property type="term" value="C:cytosol"/>
    <property type="evidence" value="ECO:0007669"/>
    <property type="project" value="TreeGrafter"/>
</dbReference>
<dbReference type="FunFam" id="1.10.486.10:FF:000003">
    <property type="entry name" value="ATP-dependent DNA helicase"/>
    <property type="match status" value="1"/>
</dbReference>
<evidence type="ECO:0000259" key="11">
    <source>
        <dbReference type="PROSITE" id="PS51198"/>
    </source>
</evidence>
<dbReference type="EMBL" id="UINC01048469">
    <property type="protein sequence ID" value="SVB59027.1"/>
    <property type="molecule type" value="Genomic_DNA"/>
</dbReference>
<evidence type="ECO:0000313" key="13">
    <source>
        <dbReference type="EMBL" id="SVB59027.1"/>
    </source>
</evidence>
<dbReference type="Gene3D" id="1.10.486.10">
    <property type="entry name" value="PCRA, domain 4"/>
    <property type="match status" value="1"/>
</dbReference>
<comment type="catalytic activity">
    <reaction evidence="10">
        <text>ATP + H2O = ADP + phosphate + H(+)</text>
        <dbReference type="Rhea" id="RHEA:13065"/>
        <dbReference type="ChEBI" id="CHEBI:15377"/>
        <dbReference type="ChEBI" id="CHEBI:15378"/>
        <dbReference type="ChEBI" id="CHEBI:30616"/>
        <dbReference type="ChEBI" id="CHEBI:43474"/>
        <dbReference type="ChEBI" id="CHEBI:456216"/>
        <dbReference type="EC" id="5.6.2.4"/>
    </reaction>
</comment>
<comment type="similarity">
    <text evidence="1">Belongs to the helicase family. UvrD subfamily.</text>
</comment>
<dbReference type="Pfam" id="PF13361">
    <property type="entry name" value="UvrD_C"/>
    <property type="match status" value="1"/>
</dbReference>
<dbReference type="InterPro" id="IPR000212">
    <property type="entry name" value="DNA_helicase_UvrD/REP"/>
</dbReference>
<dbReference type="EC" id="5.6.2.4" evidence="9"/>
<dbReference type="PANTHER" id="PTHR11070">
    <property type="entry name" value="UVRD / RECB / PCRA DNA HELICASE FAMILY MEMBER"/>
    <property type="match status" value="1"/>
</dbReference>
<accession>A0A382FAA7</accession>
<keyword evidence="3" id="KW-0378">Hydrolase</keyword>
<evidence type="ECO:0000256" key="10">
    <source>
        <dbReference type="ARBA" id="ARBA00048988"/>
    </source>
</evidence>
<evidence type="ECO:0000256" key="1">
    <source>
        <dbReference type="ARBA" id="ARBA00009922"/>
    </source>
</evidence>
<dbReference type="SUPFAM" id="SSF52540">
    <property type="entry name" value="P-loop containing nucleoside triphosphate hydrolases"/>
    <property type="match status" value="1"/>
</dbReference>
<dbReference type="InterPro" id="IPR027417">
    <property type="entry name" value="P-loop_NTPase"/>
</dbReference>
<dbReference type="Gene3D" id="1.10.10.160">
    <property type="match status" value="1"/>
</dbReference>
<evidence type="ECO:0000259" key="12">
    <source>
        <dbReference type="PROSITE" id="PS51217"/>
    </source>
</evidence>
<feature type="non-terminal residue" evidence="13">
    <location>
        <position position="534"/>
    </location>
</feature>
<keyword evidence="5" id="KW-0067">ATP-binding</keyword>
<evidence type="ECO:0000256" key="3">
    <source>
        <dbReference type="ARBA" id="ARBA00022801"/>
    </source>
</evidence>
<evidence type="ECO:0000256" key="9">
    <source>
        <dbReference type="ARBA" id="ARBA00034808"/>
    </source>
</evidence>
<dbReference type="AlphaFoldDB" id="A0A382FAA7"/>
<comment type="catalytic activity">
    <reaction evidence="8">
        <text>Couples ATP hydrolysis with the unwinding of duplex DNA by translocating in the 3'-5' direction.</text>
        <dbReference type="EC" id="5.6.2.4"/>
    </reaction>
</comment>
<proteinExistence type="inferred from homology"/>
<dbReference type="FunFam" id="3.40.50.300:FF:001890">
    <property type="entry name" value="DNA helicase"/>
    <property type="match status" value="1"/>
</dbReference>
<evidence type="ECO:0000256" key="7">
    <source>
        <dbReference type="ARBA" id="ARBA00023235"/>
    </source>
</evidence>
<organism evidence="13">
    <name type="scientific">marine metagenome</name>
    <dbReference type="NCBI Taxonomy" id="408172"/>
    <lineage>
        <taxon>unclassified sequences</taxon>
        <taxon>metagenomes</taxon>
        <taxon>ecological metagenomes</taxon>
    </lineage>
</organism>
<reference evidence="13" key="1">
    <citation type="submission" date="2018-05" db="EMBL/GenBank/DDBJ databases">
        <authorList>
            <person name="Lanie J.A."/>
            <person name="Ng W.-L."/>
            <person name="Kazmierczak K.M."/>
            <person name="Andrzejewski T.M."/>
            <person name="Davidsen T.M."/>
            <person name="Wayne K.J."/>
            <person name="Tettelin H."/>
            <person name="Glass J.I."/>
            <person name="Rusch D."/>
            <person name="Podicherti R."/>
            <person name="Tsui H.-C.T."/>
            <person name="Winkler M.E."/>
        </authorList>
    </citation>
    <scope>NUCLEOTIDE SEQUENCE</scope>
</reference>
<evidence type="ECO:0000256" key="4">
    <source>
        <dbReference type="ARBA" id="ARBA00022806"/>
    </source>
</evidence>
<dbReference type="GO" id="GO:0005524">
    <property type="term" value="F:ATP binding"/>
    <property type="evidence" value="ECO:0007669"/>
    <property type="project" value="UniProtKB-KW"/>
</dbReference>
<keyword evidence="4" id="KW-0347">Helicase</keyword>
<evidence type="ECO:0000256" key="2">
    <source>
        <dbReference type="ARBA" id="ARBA00022741"/>
    </source>
</evidence>
<dbReference type="CDD" id="cd18807">
    <property type="entry name" value="SF1_C_UvrD"/>
    <property type="match status" value="1"/>
</dbReference>
<evidence type="ECO:0000256" key="8">
    <source>
        <dbReference type="ARBA" id="ARBA00034617"/>
    </source>
</evidence>
<feature type="domain" description="UvrD-like helicase ATP-binding" evidence="11">
    <location>
        <begin position="1"/>
        <end position="180"/>
    </location>
</feature>
<gene>
    <name evidence="13" type="ORF">METZ01_LOCUS211881</name>
</gene>
<dbReference type="Pfam" id="PF00580">
    <property type="entry name" value="UvrD-helicase"/>
    <property type="match status" value="1"/>
</dbReference>
<protein>
    <recommendedName>
        <fullName evidence="9">DNA 3'-5' helicase</fullName>
        <ecNumber evidence="9">5.6.2.4</ecNumber>
    </recommendedName>
</protein>
<name>A0A382FAA7_9ZZZZ</name>
<dbReference type="GO" id="GO:0043138">
    <property type="term" value="F:3'-5' DNA helicase activity"/>
    <property type="evidence" value="ECO:0007669"/>
    <property type="project" value="UniProtKB-EC"/>
</dbReference>
<dbReference type="InterPro" id="IPR013986">
    <property type="entry name" value="DExx_box_DNA_helicase_dom_sf"/>
</dbReference>
<dbReference type="GO" id="GO:0003677">
    <property type="term" value="F:DNA binding"/>
    <property type="evidence" value="ECO:0007669"/>
    <property type="project" value="UniProtKB-KW"/>
</dbReference>
<feature type="non-terminal residue" evidence="13">
    <location>
        <position position="1"/>
    </location>
</feature>
<dbReference type="InterPro" id="IPR014017">
    <property type="entry name" value="DNA_helicase_UvrD-like_C"/>
</dbReference>
<dbReference type="GO" id="GO:0016787">
    <property type="term" value="F:hydrolase activity"/>
    <property type="evidence" value="ECO:0007669"/>
    <property type="project" value="UniProtKB-KW"/>
</dbReference>
<dbReference type="GO" id="GO:0000725">
    <property type="term" value="P:recombinational repair"/>
    <property type="evidence" value="ECO:0007669"/>
    <property type="project" value="TreeGrafter"/>
</dbReference>
<keyword evidence="7" id="KW-0413">Isomerase</keyword>
<sequence>SNFTILDTDDQLRLLKQLIEVEQLDPKRWPPRQLAAAIDRWKDRGLAPEKVPPGEGERFANGRGVILYKAYQERLKVLNACDFGDLLLHCLTIFANHGDILASYQKQFRYILVDEYQDTNVSQYLLLRLLAQGHKNICCVGDDDQSIYSWRGAEVGNILRFEKDFPGATVVRLERNYRSTPHILGAASGLINKNEGRLGKTLWTEVNDGEKVQVRGHWDGAEEARAVGEQVEDLQRQEQQLNEMAVLVRASFQTREFEERFLTLGVPYRLIGGTRFYERAEIRDAIAYLRVIAQSDDDLAFERIVNTPKRGLGNATIQLLHQAARGMGTSLTRTAQSLITGDDLTARARNSLRKLLENVDRWRGLVDDMPPDELTEIVLDESGYTGMWQASKEANAPSKLENLKELIVALEPFDKLGGFLEHVSLVTDAEMAQADDAVNILTLHGSKGLEFDTVFLPGWEEGLFPHQRALDENGLAALEEERRLAYVGLTRARTRATISFSAQRQMFGRWNMSLPSRFIEELPIEHIETETELG</sequence>
<keyword evidence="6" id="KW-0238">DNA-binding</keyword>